<evidence type="ECO:0000313" key="3">
    <source>
        <dbReference type="Proteomes" id="UP000000305"/>
    </source>
</evidence>
<feature type="compositionally biased region" description="Basic and acidic residues" evidence="1">
    <location>
        <begin position="1"/>
        <end position="22"/>
    </location>
</feature>
<dbReference type="InParanoid" id="E9FTX8"/>
<protein>
    <submittedName>
        <fullName evidence="2">Uncharacterized protein</fullName>
    </submittedName>
</protein>
<evidence type="ECO:0000256" key="1">
    <source>
        <dbReference type="SAM" id="MobiDB-lite"/>
    </source>
</evidence>
<dbReference type="AlphaFoldDB" id="E9FTX8"/>
<feature type="compositionally biased region" description="Polar residues" evidence="1">
    <location>
        <begin position="31"/>
        <end position="46"/>
    </location>
</feature>
<name>E9FTX8_DAPPU</name>
<reference evidence="2 3" key="1">
    <citation type="journal article" date="2011" name="Science">
        <title>The ecoresponsive genome of Daphnia pulex.</title>
        <authorList>
            <person name="Colbourne J.K."/>
            <person name="Pfrender M.E."/>
            <person name="Gilbert D."/>
            <person name="Thomas W.K."/>
            <person name="Tucker A."/>
            <person name="Oakley T.H."/>
            <person name="Tokishita S."/>
            <person name="Aerts A."/>
            <person name="Arnold G.J."/>
            <person name="Basu M.K."/>
            <person name="Bauer D.J."/>
            <person name="Caceres C.E."/>
            <person name="Carmel L."/>
            <person name="Casola C."/>
            <person name="Choi J.H."/>
            <person name="Detter J.C."/>
            <person name="Dong Q."/>
            <person name="Dusheyko S."/>
            <person name="Eads B.D."/>
            <person name="Frohlich T."/>
            <person name="Geiler-Samerotte K.A."/>
            <person name="Gerlach D."/>
            <person name="Hatcher P."/>
            <person name="Jogdeo S."/>
            <person name="Krijgsveld J."/>
            <person name="Kriventseva E.V."/>
            <person name="Kultz D."/>
            <person name="Laforsch C."/>
            <person name="Lindquist E."/>
            <person name="Lopez J."/>
            <person name="Manak J.R."/>
            <person name="Muller J."/>
            <person name="Pangilinan J."/>
            <person name="Patwardhan R.P."/>
            <person name="Pitluck S."/>
            <person name="Pritham E.J."/>
            <person name="Rechtsteiner A."/>
            <person name="Rho M."/>
            <person name="Rogozin I.B."/>
            <person name="Sakarya O."/>
            <person name="Salamov A."/>
            <person name="Schaack S."/>
            <person name="Shapiro H."/>
            <person name="Shiga Y."/>
            <person name="Skalitzky C."/>
            <person name="Smith Z."/>
            <person name="Souvorov A."/>
            <person name="Sung W."/>
            <person name="Tang Z."/>
            <person name="Tsuchiya D."/>
            <person name="Tu H."/>
            <person name="Vos H."/>
            <person name="Wang M."/>
            <person name="Wolf Y.I."/>
            <person name="Yamagata H."/>
            <person name="Yamada T."/>
            <person name="Ye Y."/>
            <person name="Shaw J.R."/>
            <person name="Andrews J."/>
            <person name="Crease T.J."/>
            <person name="Tang H."/>
            <person name="Lucas S.M."/>
            <person name="Robertson H.M."/>
            <person name="Bork P."/>
            <person name="Koonin E.V."/>
            <person name="Zdobnov E.M."/>
            <person name="Grigoriev I.V."/>
            <person name="Lynch M."/>
            <person name="Boore J.L."/>
        </authorList>
    </citation>
    <scope>NUCLEOTIDE SEQUENCE [LARGE SCALE GENOMIC DNA]</scope>
</reference>
<dbReference type="Proteomes" id="UP000000305">
    <property type="component" value="Unassembled WGS sequence"/>
</dbReference>
<accession>E9FTX8</accession>
<proteinExistence type="predicted"/>
<dbReference type="KEGG" id="dpx:DAPPUDRAFT_310532"/>
<gene>
    <name evidence="2" type="ORF">DAPPUDRAFT_310532</name>
</gene>
<feature type="region of interest" description="Disordered" evidence="1">
    <location>
        <begin position="1"/>
        <end position="54"/>
    </location>
</feature>
<dbReference type="EMBL" id="GL732524">
    <property type="protein sequence ID" value="EFX89562.1"/>
    <property type="molecule type" value="Genomic_DNA"/>
</dbReference>
<dbReference type="HOGENOM" id="CLU_3052440_0_0_1"/>
<keyword evidence="3" id="KW-1185">Reference proteome</keyword>
<sequence length="54" mass="6049">MRDSGTHRHQQERAENQQDNKTDNPLPVGDSQPQQARVEKASNQVSAAVVEMSF</sequence>
<organism evidence="2 3">
    <name type="scientific">Daphnia pulex</name>
    <name type="common">Water flea</name>
    <dbReference type="NCBI Taxonomy" id="6669"/>
    <lineage>
        <taxon>Eukaryota</taxon>
        <taxon>Metazoa</taxon>
        <taxon>Ecdysozoa</taxon>
        <taxon>Arthropoda</taxon>
        <taxon>Crustacea</taxon>
        <taxon>Branchiopoda</taxon>
        <taxon>Diplostraca</taxon>
        <taxon>Cladocera</taxon>
        <taxon>Anomopoda</taxon>
        <taxon>Daphniidae</taxon>
        <taxon>Daphnia</taxon>
    </lineage>
</organism>
<evidence type="ECO:0000313" key="2">
    <source>
        <dbReference type="EMBL" id="EFX89562.1"/>
    </source>
</evidence>